<protein>
    <recommendedName>
        <fullName evidence="2">Retrovirus-related Pol polyprotein from transposon TNT 1-94-like beta-barrel domain-containing protein</fullName>
    </recommendedName>
</protein>
<evidence type="ECO:0000313" key="4">
    <source>
        <dbReference type="Proteomes" id="UP000791440"/>
    </source>
</evidence>
<name>A0A921ZC30_MANSE</name>
<feature type="compositionally biased region" description="Acidic residues" evidence="1">
    <location>
        <begin position="1"/>
        <end position="12"/>
    </location>
</feature>
<evidence type="ECO:0000313" key="3">
    <source>
        <dbReference type="EMBL" id="KAG6454164.1"/>
    </source>
</evidence>
<dbReference type="Pfam" id="PF22936">
    <property type="entry name" value="Pol_BBD"/>
    <property type="match status" value="1"/>
</dbReference>
<dbReference type="Proteomes" id="UP000791440">
    <property type="component" value="Unassembled WGS sequence"/>
</dbReference>
<keyword evidence="4" id="KW-1185">Reference proteome</keyword>
<feature type="region of interest" description="Disordered" evidence="1">
    <location>
        <begin position="1"/>
        <end position="32"/>
    </location>
</feature>
<organism evidence="3 4">
    <name type="scientific">Manduca sexta</name>
    <name type="common">Tobacco hawkmoth</name>
    <name type="synonym">Tobacco hornworm</name>
    <dbReference type="NCBI Taxonomy" id="7130"/>
    <lineage>
        <taxon>Eukaryota</taxon>
        <taxon>Metazoa</taxon>
        <taxon>Ecdysozoa</taxon>
        <taxon>Arthropoda</taxon>
        <taxon>Hexapoda</taxon>
        <taxon>Insecta</taxon>
        <taxon>Pterygota</taxon>
        <taxon>Neoptera</taxon>
        <taxon>Endopterygota</taxon>
        <taxon>Lepidoptera</taxon>
        <taxon>Glossata</taxon>
        <taxon>Ditrysia</taxon>
        <taxon>Bombycoidea</taxon>
        <taxon>Sphingidae</taxon>
        <taxon>Sphinginae</taxon>
        <taxon>Sphingini</taxon>
        <taxon>Manduca</taxon>
    </lineage>
</organism>
<reference evidence="3" key="2">
    <citation type="submission" date="2020-12" db="EMBL/GenBank/DDBJ databases">
        <authorList>
            <person name="Kanost M."/>
        </authorList>
    </citation>
    <scope>NUCLEOTIDE SEQUENCE</scope>
</reference>
<proteinExistence type="predicted"/>
<comment type="caution">
    <text evidence="3">The sequence shown here is derived from an EMBL/GenBank/DDBJ whole genome shotgun (WGS) entry which is preliminary data.</text>
</comment>
<feature type="domain" description="Retrovirus-related Pol polyprotein from transposon TNT 1-94-like beta-barrel" evidence="2">
    <location>
        <begin position="149"/>
        <end position="197"/>
    </location>
</feature>
<feature type="region of interest" description="Disordered" evidence="1">
    <location>
        <begin position="252"/>
        <end position="276"/>
    </location>
</feature>
<reference evidence="3" key="1">
    <citation type="journal article" date="2016" name="Insect Biochem. Mol. Biol.">
        <title>Multifaceted biological insights from a draft genome sequence of the tobacco hornworm moth, Manduca sexta.</title>
        <authorList>
            <person name="Kanost M.R."/>
            <person name="Arrese E.L."/>
            <person name="Cao X."/>
            <person name="Chen Y.R."/>
            <person name="Chellapilla S."/>
            <person name="Goldsmith M.R."/>
            <person name="Grosse-Wilde E."/>
            <person name="Heckel D.G."/>
            <person name="Herndon N."/>
            <person name="Jiang H."/>
            <person name="Papanicolaou A."/>
            <person name="Qu J."/>
            <person name="Soulages J.L."/>
            <person name="Vogel H."/>
            <person name="Walters J."/>
            <person name="Waterhouse R.M."/>
            <person name="Ahn S.J."/>
            <person name="Almeida F.C."/>
            <person name="An C."/>
            <person name="Aqrawi P."/>
            <person name="Bretschneider A."/>
            <person name="Bryant W.B."/>
            <person name="Bucks S."/>
            <person name="Chao H."/>
            <person name="Chevignon G."/>
            <person name="Christen J.M."/>
            <person name="Clarke D.F."/>
            <person name="Dittmer N.T."/>
            <person name="Ferguson L.C.F."/>
            <person name="Garavelou S."/>
            <person name="Gordon K.H.J."/>
            <person name="Gunaratna R.T."/>
            <person name="Han Y."/>
            <person name="Hauser F."/>
            <person name="He Y."/>
            <person name="Heidel-Fischer H."/>
            <person name="Hirsh A."/>
            <person name="Hu Y."/>
            <person name="Jiang H."/>
            <person name="Kalra D."/>
            <person name="Klinner C."/>
            <person name="Konig C."/>
            <person name="Kovar C."/>
            <person name="Kroll A.R."/>
            <person name="Kuwar S.S."/>
            <person name="Lee S.L."/>
            <person name="Lehman R."/>
            <person name="Li K."/>
            <person name="Li Z."/>
            <person name="Liang H."/>
            <person name="Lovelace S."/>
            <person name="Lu Z."/>
            <person name="Mansfield J.H."/>
            <person name="McCulloch K.J."/>
            <person name="Mathew T."/>
            <person name="Morton B."/>
            <person name="Muzny D.M."/>
            <person name="Neunemann D."/>
            <person name="Ongeri F."/>
            <person name="Pauchet Y."/>
            <person name="Pu L.L."/>
            <person name="Pyrousis I."/>
            <person name="Rao X.J."/>
            <person name="Redding A."/>
            <person name="Roesel C."/>
            <person name="Sanchez-Gracia A."/>
            <person name="Schaack S."/>
            <person name="Shukla A."/>
            <person name="Tetreau G."/>
            <person name="Wang Y."/>
            <person name="Xiong G.H."/>
            <person name="Traut W."/>
            <person name="Walsh T.K."/>
            <person name="Worley K.C."/>
            <person name="Wu D."/>
            <person name="Wu W."/>
            <person name="Wu Y.Q."/>
            <person name="Zhang X."/>
            <person name="Zou Z."/>
            <person name="Zucker H."/>
            <person name="Briscoe A.D."/>
            <person name="Burmester T."/>
            <person name="Clem R.J."/>
            <person name="Feyereisen R."/>
            <person name="Grimmelikhuijzen C.J.P."/>
            <person name="Hamodrakas S.J."/>
            <person name="Hansson B.S."/>
            <person name="Huguet E."/>
            <person name="Jermiin L.S."/>
            <person name="Lan Q."/>
            <person name="Lehman H.K."/>
            <person name="Lorenzen M."/>
            <person name="Merzendorfer H."/>
            <person name="Michalopoulos I."/>
            <person name="Morton D.B."/>
            <person name="Muthukrishnan S."/>
            <person name="Oakeshott J.G."/>
            <person name="Palmer W."/>
            <person name="Park Y."/>
            <person name="Passarelli A.L."/>
            <person name="Rozas J."/>
            <person name="Schwartz L.M."/>
            <person name="Smith W."/>
            <person name="Southgate A."/>
            <person name="Vilcinskas A."/>
            <person name="Vogt R."/>
            <person name="Wang P."/>
            <person name="Werren J."/>
            <person name="Yu X.Q."/>
            <person name="Zhou J.J."/>
            <person name="Brown S.J."/>
            <person name="Scherer S.E."/>
            <person name="Richards S."/>
            <person name="Blissard G.W."/>
        </authorList>
    </citation>
    <scope>NUCLEOTIDE SEQUENCE</scope>
</reference>
<dbReference type="EMBL" id="JH668458">
    <property type="protein sequence ID" value="KAG6454164.1"/>
    <property type="molecule type" value="Genomic_DNA"/>
</dbReference>
<evidence type="ECO:0000259" key="2">
    <source>
        <dbReference type="Pfam" id="PF22936"/>
    </source>
</evidence>
<sequence>MSTDADDSDMEIETAANNYKHRERDDSDRVCPETPVYPYEETEQRRILAEGLGSYQSEEKSMTVGTVNQIPSNTGDFPPVFAEGVLSMNLSKKKPCERKSTRRIRQDMLRKFVRQDLSDRTRGMIIRGGNQDDEDDVMDIQFEGTSTVEAEKMYSEGHGEVHLLLEGQTQNTKLCDVVYVPGLSTNLISVGKMASKGLEVHFSAQKCNIYCGKIAVASATMVNGVYQLDVGCQQPTSKRELCATSYSVTANGPDIQPSGRERPEIANLCETKSSQQ</sequence>
<dbReference type="AlphaFoldDB" id="A0A921ZC30"/>
<dbReference type="InterPro" id="IPR054722">
    <property type="entry name" value="PolX-like_BBD"/>
</dbReference>
<evidence type="ECO:0000256" key="1">
    <source>
        <dbReference type="SAM" id="MobiDB-lite"/>
    </source>
</evidence>
<gene>
    <name evidence="3" type="ORF">O3G_MSEX008535</name>
</gene>
<accession>A0A921ZC30</accession>
<feature type="compositionally biased region" description="Basic and acidic residues" evidence="1">
    <location>
        <begin position="20"/>
        <end position="31"/>
    </location>
</feature>